<sequence>YNPLGKATSKLPTTTLSSFTITDVFSLVDDEAVLQQQQDEIDYDNLNPENLIDIVGVVTDLTGILGLVTRPWTGTLPTRAPTPTTTTHAHGTDTHTQTEQPDNDQVSTATDSYHELPSELQEPSVVDQDGSHITVADATTITHTTSQLPTVTTQSTTASQMPTLTTSSQMPTLTTSSQMPTLTTQLPPPPTHNHPDNMNVIFLPHFPFLDKLSVGGKTTAAENVTEALTELVLSDGTPRPPSLDITDDMNAIVFPQESFKNDSTVVGETQALEEVAEIMVPAGDSETDEGGDTTQVTESKDGESTPSVSQAHDAGQIIDDSVGETASESEGKV</sequence>
<keyword evidence="3" id="KW-1185">Reference proteome</keyword>
<feature type="region of interest" description="Disordered" evidence="1">
    <location>
        <begin position="280"/>
        <end position="333"/>
    </location>
</feature>
<dbReference type="EMBL" id="JARKIK010000075">
    <property type="protein sequence ID" value="KAK8727628.1"/>
    <property type="molecule type" value="Genomic_DNA"/>
</dbReference>
<accession>A0AAW0WIY4</accession>
<evidence type="ECO:0000256" key="1">
    <source>
        <dbReference type="SAM" id="MobiDB-lite"/>
    </source>
</evidence>
<feature type="compositionally biased region" description="Polar residues" evidence="1">
    <location>
        <begin position="324"/>
        <end position="333"/>
    </location>
</feature>
<gene>
    <name evidence="2" type="ORF">OTU49_009658</name>
</gene>
<feature type="compositionally biased region" description="Polar residues" evidence="1">
    <location>
        <begin position="99"/>
        <end position="111"/>
    </location>
</feature>
<proteinExistence type="predicted"/>
<comment type="caution">
    <text evidence="2">The sequence shown here is derived from an EMBL/GenBank/DDBJ whole genome shotgun (WGS) entry which is preliminary data.</text>
</comment>
<name>A0AAW0WIY4_CHEQU</name>
<protein>
    <submittedName>
        <fullName evidence="2">Uncharacterized protein</fullName>
    </submittedName>
</protein>
<feature type="non-terminal residue" evidence="2">
    <location>
        <position position="333"/>
    </location>
</feature>
<reference evidence="2 3" key="1">
    <citation type="journal article" date="2024" name="BMC Genomics">
        <title>Genome assembly of redclaw crayfish (Cherax quadricarinatus) provides insights into its immune adaptation and hypoxia tolerance.</title>
        <authorList>
            <person name="Liu Z."/>
            <person name="Zheng J."/>
            <person name="Li H."/>
            <person name="Fang K."/>
            <person name="Wang S."/>
            <person name="He J."/>
            <person name="Zhou D."/>
            <person name="Weng S."/>
            <person name="Chi M."/>
            <person name="Gu Z."/>
            <person name="He J."/>
            <person name="Li F."/>
            <person name="Wang M."/>
        </authorList>
    </citation>
    <scope>NUCLEOTIDE SEQUENCE [LARGE SCALE GENOMIC DNA]</scope>
    <source>
        <strain evidence="2">ZL_2023a</strain>
    </source>
</reference>
<organism evidence="2 3">
    <name type="scientific">Cherax quadricarinatus</name>
    <name type="common">Australian red claw crayfish</name>
    <dbReference type="NCBI Taxonomy" id="27406"/>
    <lineage>
        <taxon>Eukaryota</taxon>
        <taxon>Metazoa</taxon>
        <taxon>Ecdysozoa</taxon>
        <taxon>Arthropoda</taxon>
        <taxon>Crustacea</taxon>
        <taxon>Multicrustacea</taxon>
        <taxon>Malacostraca</taxon>
        <taxon>Eumalacostraca</taxon>
        <taxon>Eucarida</taxon>
        <taxon>Decapoda</taxon>
        <taxon>Pleocyemata</taxon>
        <taxon>Astacidea</taxon>
        <taxon>Parastacoidea</taxon>
        <taxon>Parastacidae</taxon>
        <taxon>Cherax</taxon>
    </lineage>
</organism>
<dbReference type="AlphaFoldDB" id="A0AAW0WIY4"/>
<dbReference type="Proteomes" id="UP001445076">
    <property type="component" value="Unassembled WGS sequence"/>
</dbReference>
<feature type="non-terminal residue" evidence="2">
    <location>
        <position position="1"/>
    </location>
</feature>
<feature type="region of interest" description="Disordered" evidence="1">
    <location>
        <begin position="147"/>
        <end position="175"/>
    </location>
</feature>
<feature type="compositionally biased region" description="Low complexity" evidence="1">
    <location>
        <begin position="73"/>
        <end position="98"/>
    </location>
</feature>
<evidence type="ECO:0000313" key="3">
    <source>
        <dbReference type="Proteomes" id="UP001445076"/>
    </source>
</evidence>
<evidence type="ECO:0000313" key="2">
    <source>
        <dbReference type="EMBL" id="KAK8727628.1"/>
    </source>
</evidence>
<feature type="region of interest" description="Disordered" evidence="1">
    <location>
        <begin position="72"/>
        <end position="125"/>
    </location>
</feature>